<evidence type="ECO:0000259" key="7">
    <source>
        <dbReference type="PROSITE" id="PS51192"/>
    </source>
</evidence>
<dbReference type="SMART" id="SM00487">
    <property type="entry name" value="DEXDc"/>
    <property type="match status" value="1"/>
</dbReference>
<evidence type="ECO:0000256" key="5">
    <source>
        <dbReference type="ARBA" id="ARBA00038437"/>
    </source>
</evidence>
<dbReference type="InterPro" id="IPR011545">
    <property type="entry name" value="DEAD/DEAH_box_helicase_dom"/>
</dbReference>
<gene>
    <name evidence="9" type="ORF">A3A96_00665</name>
</gene>
<comment type="caution">
    <text evidence="9">The sequence shown here is derived from an EMBL/GenBank/DDBJ whole genome shotgun (WGS) entry which is preliminary data.</text>
</comment>
<dbReference type="GO" id="GO:0003676">
    <property type="term" value="F:nucleic acid binding"/>
    <property type="evidence" value="ECO:0007669"/>
    <property type="project" value="InterPro"/>
</dbReference>
<dbReference type="InterPro" id="IPR027417">
    <property type="entry name" value="P-loop_NTPase"/>
</dbReference>
<evidence type="ECO:0008006" key="11">
    <source>
        <dbReference type="Google" id="ProtNLM"/>
    </source>
</evidence>
<evidence type="ECO:0000259" key="8">
    <source>
        <dbReference type="PROSITE" id="PS51194"/>
    </source>
</evidence>
<reference evidence="9 10" key="1">
    <citation type="journal article" date="2016" name="Nat. Commun.">
        <title>Thousands of microbial genomes shed light on interconnected biogeochemical processes in an aquifer system.</title>
        <authorList>
            <person name="Anantharaman K."/>
            <person name="Brown C.T."/>
            <person name="Hug L.A."/>
            <person name="Sharon I."/>
            <person name="Castelle C.J."/>
            <person name="Probst A.J."/>
            <person name="Thomas B.C."/>
            <person name="Singh A."/>
            <person name="Wilkins M.J."/>
            <person name="Karaoz U."/>
            <person name="Brodie E.L."/>
            <person name="Williams K.H."/>
            <person name="Hubbard S.S."/>
            <person name="Banfield J.F."/>
        </authorList>
    </citation>
    <scope>NUCLEOTIDE SEQUENCE [LARGE SCALE GENOMIC DNA]</scope>
</reference>
<dbReference type="PANTHER" id="PTHR47959">
    <property type="entry name" value="ATP-DEPENDENT RNA HELICASE RHLE-RELATED"/>
    <property type="match status" value="1"/>
</dbReference>
<accession>A0A1G2TXJ6</accession>
<keyword evidence="4 6" id="KW-0067">ATP-binding</keyword>
<comment type="similarity">
    <text evidence="5 6">Belongs to the DEAD box helicase family.</text>
</comment>
<dbReference type="AlphaFoldDB" id="A0A1G2TXJ6"/>
<dbReference type="Pfam" id="PF00270">
    <property type="entry name" value="DEAD"/>
    <property type="match status" value="1"/>
</dbReference>
<dbReference type="STRING" id="1802758.A3A96_00665"/>
<dbReference type="InterPro" id="IPR050079">
    <property type="entry name" value="DEAD_box_RNA_helicase"/>
</dbReference>
<dbReference type="GO" id="GO:0005829">
    <property type="term" value="C:cytosol"/>
    <property type="evidence" value="ECO:0007669"/>
    <property type="project" value="TreeGrafter"/>
</dbReference>
<evidence type="ECO:0000256" key="4">
    <source>
        <dbReference type="ARBA" id="ARBA00022840"/>
    </source>
</evidence>
<dbReference type="SMART" id="SM00490">
    <property type="entry name" value="HELICc"/>
    <property type="match status" value="1"/>
</dbReference>
<evidence type="ECO:0000256" key="2">
    <source>
        <dbReference type="ARBA" id="ARBA00022801"/>
    </source>
</evidence>
<dbReference type="Pfam" id="PF00271">
    <property type="entry name" value="Helicase_C"/>
    <property type="match status" value="1"/>
</dbReference>
<evidence type="ECO:0000313" key="10">
    <source>
        <dbReference type="Proteomes" id="UP000177707"/>
    </source>
</evidence>
<dbReference type="Proteomes" id="UP000177707">
    <property type="component" value="Unassembled WGS sequence"/>
</dbReference>
<dbReference type="PROSITE" id="PS00039">
    <property type="entry name" value="DEAD_ATP_HELICASE"/>
    <property type="match status" value="1"/>
</dbReference>
<dbReference type="CDD" id="cd18787">
    <property type="entry name" value="SF2_C_DEAD"/>
    <property type="match status" value="1"/>
</dbReference>
<dbReference type="InterPro" id="IPR001650">
    <property type="entry name" value="Helicase_C-like"/>
</dbReference>
<evidence type="ECO:0000313" key="9">
    <source>
        <dbReference type="EMBL" id="OHB01964.1"/>
    </source>
</evidence>
<dbReference type="CDD" id="cd00268">
    <property type="entry name" value="DEADc"/>
    <property type="match status" value="1"/>
</dbReference>
<organism evidence="9 10">
    <name type="scientific">Candidatus Zambryskibacteria bacterium RIFCSPLOWO2_01_FULL_39_39</name>
    <dbReference type="NCBI Taxonomy" id="1802758"/>
    <lineage>
        <taxon>Bacteria</taxon>
        <taxon>Candidatus Zambryskiibacteriota</taxon>
    </lineage>
</organism>
<keyword evidence="3 6" id="KW-0347">Helicase</keyword>
<dbReference type="GO" id="GO:0016787">
    <property type="term" value="F:hydrolase activity"/>
    <property type="evidence" value="ECO:0007669"/>
    <property type="project" value="UniProtKB-KW"/>
</dbReference>
<evidence type="ECO:0000256" key="3">
    <source>
        <dbReference type="ARBA" id="ARBA00022806"/>
    </source>
</evidence>
<dbReference type="GO" id="GO:0003724">
    <property type="term" value="F:RNA helicase activity"/>
    <property type="evidence" value="ECO:0007669"/>
    <property type="project" value="TreeGrafter"/>
</dbReference>
<name>A0A1G2TXJ6_9BACT</name>
<keyword evidence="1 6" id="KW-0547">Nucleotide-binding</keyword>
<proteinExistence type="inferred from homology"/>
<dbReference type="PROSITE" id="PS51194">
    <property type="entry name" value="HELICASE_CTER"/>
    <property type="match status" value="1"/>
</dbReference>
<dbReference type="InterPro" id="IPR014001">
    <property type="entry name" value="Helicase_ATP-bd"/>
</dbReference>
<dbReference type="PANTHER" id="PTHR47959:SF13">
    <property type="entry name" value="ATP-DEPENDENT RNA HELICASE RHLE"/>
    <property type="match status" value="1"/>
</dbReference>
<dbReference type="Gene3D" id="3.40.50.300">
    <property type="entry name" value="P-loop containing nucleotide triphosphate hydrolases"/>
    <property type="match status" value="2"/>
</dbReference>
<dbReference type="InterPro" id="IPR044742">
    <property type="entry name" value="DEAD/DEAH_RhlB"/>
</dbReference>
<protein>
    <recommendedName>
        <fullName evidence="11">RNA helicase</fullName>
    </recommendedName>
</protein>
<feature type="domain" description="Helicase ATP-binding" evidence="7">
    <location>
        <begin position="65"/>
        <end position="234"/>
    </location>
</feature>
<sequence>MSGGRRGKSERIDITRFINKVTVTEEVSHFTPTHKFQDFLIDARLQASVVLKGYILPTPIQDRAIPQVLLGHDVVGIANTGTGKTAAFLLPLIHKILQNKKEQVMVIVPTRELAIQIDNELREFVKGMKIFSVCCVGGAPIGRQIKDLQYVYNFIIGTPGRLKDLIDRKLITLSEFNTIVLDEADRMLDMGFVNPMRAIMAGMPQSRQTLFFSATISLEIEKLIGEFLKEPIRISVKTSDTSKNVDQDIVRVKMGEEKIDTLHDLLNQKELTKVLIFGRTKHGVEKLSKVLTERGFKAESIHGDKNQNRRERALKLFKDNHVQILVATDVAARGLDIADVSHVINYDIPATHDDYVHRIGRTGRAGKGGKALTFVD</sequence>
<evidence type="ECO:0000256" key="6">
    <source>
        <dbReference type="RuleBase" id="RU000492"/>
    </source>
</evidence>
<evidence type="ECO:0000256" key="1">
    <source>
        <dbReference type="ARBA" id="ARBA00022741"/>
    </source>
</evidence>
<keyword evidence="2 6" id="KW-0378">Hydrolase</keyword>
<dbReference type="GO" id="GO:0005524">
    <property type="term" value="F:ATP binding"/>
    <property type="evidence" value="ECO:0007669"/>
    <property type="project" value="UniProtKB-KW"/>
</dbReference>
<feature type="domain" description="Helicase C-terminal" evidence="8">
    <location>
        <begin position="258"/>
        <end position="376"/>
    </location>
</feature>
<dbReference type="SUPFAM" id="SSF52540">
    <property type="entry name" value="P-loop containing nucleoside triphosphate hydrolases"/>
    <property type="match status" value="1"/>
</dbReference>
<dbReference type="PROSITE" id="PS51192">
    <property type="entry name" value="HELICASE_ATP_BIND_1"/>
    <property type="match status" value="1"/>
</dbReference>
<dbReference type="InterPro" id="IPR000629">
    <property type="entry name" value="RNA-helicase_DEAD-box_CS"/>
</dbReference>
<dbReference type="EMBL" id="MHWB01000009">
    <property type="protein sequence ID" value="OHB01964.1"/>
    <property type="molecule type" value="Genomic_DNA"/>
</dbReference>